<organism evidence="1">
    <name type="scientific">Anguilla anguilla</name>
    <name type="common">European freshwater eel</name>
    <name type="synonym">Muraena anguilla</name>
    <dbReference type="NCBI Taxonomy" id="7936"/>
    <lineage>
        <taxon>Eukaryota</taxon>
        <taxon>Metazoa</taxon>
        <taxon>Chordata</taxon>
        <taxon>Craniata</taxon>
        <taxon>Vertebrata</taxon>
        <taxon>Euteleostomi</taxon>
        <taxon>Actinopterygii</taxon>
        <taxon>Neopterygii</taxon>
        <taxon>Teleostei</taxon>
        <taxon>Anguilliformes</taxon>
        <taxon>Anguillidae</taxon>
        <taxon>Anguilla</taxon>
    </lineage>
</organism>
<sequence>MDVLRLISAVQQSLHIAKQNTLSDRTVDLFASVSISWRG</sequence>
<reference evidence="1" key="2">
    <citation type="journal article" date="2015" name="Fish Shellfish Immunol.">
        <title>Early steps in the European eel (Anguilla anguilla)-Vibrio vulnificus interaction in the gills: Role of the RtxA13 toxin.</title>
        <authorList>
            <person name="Callol A."/>
            <person name="Pajuelo D."/>
            <person name="Ebbesson L."/>
            <person name="Teles M."/>
            <person name="MacKenzie S."/>
            <person name="Amaro C."/>
        </authorList>
    </citation>
    <scope>NUCLEOTIDE SEQUENCE</scope>
</reference>
<proteinExistence type="predicted"/>
<dbReference type="AlphaFoldDB" id="A0A0E9UYE9"/>
<reference evidence="1" key="1">
    <citation type="submission" date="2014-11" db="EMBL/GenBank/DDBJ databases">
        <authorList>
            <person name="Amaro Gonzalez C."/>
        </authorList>
    </citation>
    <scope>NUCLEOTIDE SEQUENCE</scope>
</reference>
<name>A0A0E9UYE9_ANGAN</name>
<dbReference type="EMBL" id="GBXM01037683">
    <property type="protein sequence ID" value="JAH70894.1"/>
    <property type="molecule type" value="Transcribed_RNA"/>
</dbReference>
<evidence type="ECO:0000313" key="1">
    <source>
        <dbReference type="EMBL" id="JAH70894.1"/>
    </source>
</evidence>
<protein>
    <submittedName>
        <fullName evidence="1">Uncharacterized protein</fullName>
    </submittedName>
</protein>
<accession>A0A0E9UYE9</accession>